<dbReference type="AlphaFoldDB" id="A0A0H2RRF9"/>
<dbReference type="FunFam" id="3.40.50.790:FF:000001">
    <property type="entry name" value="50S ribosomal protein L1"/>
    <property type="match status" value="1"/>
</dbReference>
<dbReference type="InterPro" id="IPR023673">
    <property type="entry name" value="Ribosomal_uL1_CS"/>
</dbReference>
<reference evidence="6 7" key="1">
    <citation type="submission" date="2015-04" db="EMBL/GenBank/DDBJ databases">
        <title>Complete genome sequence of Schizopora paradoxa KUC8140, a cosmopolitan wood degrader in East Asia.</title>
        <authorList>
            <consortium name="DOE Joint Genome Institute"/>
            <person name="Min B."/>
            <person name="Park H."/>
            <person name="Jang Y."/>
            <person name="Kim J.-J."/>
            <person name="Kim K.H."/>
            <person name="Pangilinan J."/>
            <person name="Lipzen A."/>
            <person name="Riley R."/>
            <person name="Grigoriev I.V."/>
            <person name="Spatafora J.W."/>
            <person name="Choi I.-G."/>
        </authorList>
    </citation>
    <scope>NUCLEOTIDE SEQUENCE [LARGE SCALE GENOMIC DNA]</scope>
    <source>
        <strain evidence="6 7">KUC8140</strain>
    </source>
</reference>
<dbReference type="STRING" id="27342.A0A0H2RRF9"/>
<dbReference type="EMBL" id="KQ085986">
    <property type="protein sequence ID" value="KLO12068.1"/>
    <property type="molecule type" value="Genomic_DNA"/>
</dbReference>
<dbReference type="Gene3D" id="3.40.50.790">
    <property type="match status" value="1"/>
</dbReference>
<evidence type="ECO:0000256" key="2">
    <source>
        <dbReference type="ARBA" id="ARBA00022980"/>
    </source>
</evidence>
<name>A0A0H2RRF9_9AGAM</name>
<evidence type="ECO:0000256" key="1">
    <source>
        <dbReference type="ARBA" id="ARBA00010531"/>
    </source>
</evidence>
<protein>
    <recommendedName>
        <fullName evidence="4">Ribosomal protein</fullName>
    </recommendedName>
</protein>
<keyword evidence="3 4" id="KW-0687">Ribonucleoprotein</keyword>
<dbReference type="OrthoDB" id="1747252at2759"/>
<evidence type="ECO:0000256" key="5">
    <source>
        <dbReference type="SAM" id="MobiDB-lite"/>
    </source>
</evidence>
<keyword evidence="7" id="KW-1185">Reference proteome</keyword>
<proteinExistence type="inferred from homology"/>
<dbReference type="PANTHER" id="PTHR36427:SF3">
    <property type="entry name" value="LARGE RIBOSOMAL SUBUNIT PROTEIN UL1M"/>
    <property type="match status" value="1"/>
</dbReference>
<dbReference type="GO" id="GO:0005762">
    <property type="term" value="C:mitochondrial large ribosomal subunit"/>
    <property type="evidence" value="ECO:0007669"/>
    <property type="project" value="TreeGrafter"/>
</dbReference>
<dbReference type="SUPFAM" id="SSF56808">
    <property type="entry name" value="Ribosomal protein L1"/>
    <property type="match status" value="1"/>
</dbReference>
<dbReference type="Pfam" id="PF00687">
    <property type="entry name" value="Ribosomal_L1"/>
    <property type="match status" value="1"/>
</dbReference>
<dbReference type="PROSITE" id="PS01199">
    <property type="entry name" value="RIBOSOMAL_L1"/>
    <property type="match status" value="1"/>
</dbReference>
<dbReference type="CDD" id="cd00403">
    <property type="entry name" value="Ribosomal_L1"/>
    <property type="match status" value="1"/>
</dbReference>
<dbReference type="GO" id="GO:0003735">
    <property type="term" value="F:structural constituent of ribosome"/>
    <property type="evidence" value="ECO:0007669"/>
    <property type="project" value="TreeGrafter"/>
</dbReference>
<dbReference type="InterPro" id="IPR028364">
    <property type="entry name" value="Ribosomal_uL1/biogenesis"/>
</dbReference>
<feature type="region of interest" description="Disordered" evidence="5">
    <location>
        <begin position="40"/>
        <end position="66"/>
    </location>
</feature>
<dbReference type="InParanoid" id="A0A0H2RRF9"/>
<dbReference type="Gene3D" id="3.30.190.20">
    <property type="match status" value="1"/>
</dbReference>
<organism evidence="6 7">
    <name type="scientific">Schizopora paradoxa</name>
    <dbReference type="NCBI Taxonomy" id="27342"/>
    <lineage>
        <taxon>Eukaryota</taxon>
        <taxon>Fungi</taxon>
        <taxon>Dikarya</taxon>
        <taxon>Basidiomycota</taxon>
        <taxon>Agaricomycotina</taxon>
        <taxon>Agaricomycetes</taxon>
        <taxon>Hymenochaetales</taxon>
        <taxon>Schizoporaceae</taxon>
        <taxon>Schizopora</taxon>
    </lineage>
</organism>
<gene>
    <name evidence="6" type="ORF">SCHPADRAFT_875996</name>
</gene>
<sequence>MSSALFSVFLRSSIHTPRHSSFCRTIPALVSSSSCVEGHRQFSSTSPSYARKLKERPPPSKAKLAAKERRKALKARKNFYESEKMPLVEAVKVLRAVEATRPFATFELTIKTAMKRGSTIPKGRINLPREAKEKTKDRVLVFADGRQADEAKRAGAEFVGGSEMIEGVANGKYPATVILCTPALIRTITPRLGRILGPKGLMPSERRGTVTDDVAGYIRRIQGSSEWKGDKAGTIRSAIAKLTFPPEDVVKNVRYFVSAVKKATGNTVDKEASSKGKGSKPANAITRVVLSSTQGPGIQISDA</sequence>
<evidence type="ECO:0000313" key="6">
    <source>
        <dbReference type="EMBL" id="KLO12068.1"/>
    </source>
</evidence>
<evidence type="ECO:0000313" key="7">
    <source>
        <dbReference type="Proteomes" id="UP000053477"/>
    </source>
</evidence>
<dbReference type="FunCoup" id="A0A0H2RRF9">
    <property type="interactions" value="127"/>
</dbReference>
<comment type="similarity">
    <text evidence="1 4">Belongs to the universal ribosomal protein uL1 family.</text>
</comment>
<keyword evidence="2 4" id="KW-0689">Ribosomal protein</keyword>
<dbReference type="PANTHER" id="PTHR36427">
    <property type="entry name" value="54S RIBOSOMAL PROTEIN L1, MITOCHONDRIAL"/>
    <property type="match status" value="1"/>
</dbReference>
<dbReference type="Proteomes" id="UP000053477">
    <property type="component" value="Unassembled WGS sequence"/>
</dbReference>
<evidence type="ECO:0000256" key="3">
    <source>
        <dbReference type="ARBA" id="ARBA00023274"/>
    </source>
</evidence>
<evidence type="ECO:0000256" key="4">
    <source>
        <dbReference type="RuleBase" id="RU000659"/>
    </source>
</evidence>
<dbReference type="InterPro" id="IPR023674">
    <property type="entry name" value="Ribosomal_uL1-like"/>
</dbReference>
<dbReference type="InterPro" id="IPR016095">
    <property type="entry name" value="Ribosomal_uL1_3-a/b-sand"/>
</dbReference>
<feature type="region of interest" description="Disordered" evidence="5">
    <location>
        <begin position="266"/>
        <end position="288"/>
    </location>
</feature>
<accession>A0A0H2RRF9</accession>